<dbReference type="SUPFAM" id="SSF49313">
    <property type="entry name" value="Cadherin-like"/>
    <property type="match status" value="5"/>
</dbReference>
<keyword evidence="7" id="KW-1133">Transmembrane helix</keyword>
<dbReference type="InterPro" id="IPR015919">
    <property type="entry name" value="Cadherin-like_sf"/>
</dbReference>
<keyword evidence="4" id="KW-0732">Signal</keyword>
<reference evidence="14" key="1">
    <citation type="submission" date="2021-01" db="EMBL/GenBank/DDBJ databases">
        <title>Caligus Genome Assembly.</title>
        <authorList>
            <person name="Gallardo-Escarate C."/>
        </authorList>
    </citation>
    <scope>NUCLEOTIDE SEQUENCE [LARGE SCALE GENOMIC DNA]</scope>
</reference>
<dbReference type="InterPro" id="IPR050174">
    <property type="entry name" value="Protocadherin/Cadherin-CA"/>
</dbReference>
<feature type="non-terminal residue" evidence="13">
    <location>
        <position position="426"/>
    </location>
</feature>
<dbReference type="AlphaFoldDB" id="A0A7T8GX12"/>
<dbReference type="InterPro" id="IPR002126">
    <property type="entry name" value="Cadherin-like_dom"/>
</dbReference>
<name>A0A7T8GX12_CALRO</name>
<evidence type="ECO:0000256" key="3">
    <source>
        <dbReference type="ARBA" id="ARBA00022692"/>
    </source>
</evidence>
<dbReference type="PROSITE" id="PS00232">
    <property type="entry name" value="CADHERIN_1"/>
    <property type="match status" value="2"/>
</dbReference>
<evidence type="ECO:0000259" key="12">
    <source>
        <dbReference type="PROSITE" id="PS50268"/>
    </source>
</evidence>
<evidence type="ECO:0000256" key="5">
    <source>
        <dbReference type="ARBA" id="ARBA00022737"/>
    </source>
</evidence>
<evidence type="ECO:0000256" key="7">
    <source>
        <dbReference type="ARBA" id="ARBA00022989"/>
    </source>
</evidence>
<keyword evidence="2" id="KW-1003">Cell membrane</keyword>
<dbReference type="InterPro" id="IPR020894">
    <property type="entry name" value="Cadherin_CS"/>
</dbReference>
<keyword evidence="9" id="KW-0325">Glycoprotein</keyword>
<keyword evidence="6 10" id="KW-0106">Calcium</keyword>
<evidence type="ECO:0000256" key="4">
    <source>
        <dbReference type="ARBA" id="ARBA00022729"/>
    </source>
</evidence>
<feature type="region of interest" description="Disordered" evidence="11">
    <location>
        <begin position="86"/>
        <end position="105"/>
    </location>
</feature>
<dbReference type="Pfam" id="PF00028">
    <property type="entry name" value="Cadherin"/>
    <property type="match status" value="2"/>
</dbReference>
<dbReference type="GO" id="GO:0007156">
    <property type="term" value="P:homophilic cell adhesion via plasma membrane adhesion molecules"/>
    <property type="evidence" value="ECO:0007669"/>
    <property type="project" value="InterPro"/>
</dbReference>
<dbReference type="FunFam" id="2.60.40.60:FF:000007">
    <property type="entry name" value="Protocadherin alpha 2"/>
    <property type="match status" value="1"/>
</dbReference>
<dbReference type="EMBL" id="CP045903">
    <property type="protein sequence ID" value="QQP39389.1"/>
    <property type="molecule type" value="Genomic_DNA"/>
</dbReference>
<keyword evidence="3" id="KW-0812">Transmembrane</keyword>
<feature type="domain" description="Cadherin" evidence="12">
    <location>
        <begin position="84"/>
        <end position="191"/>
    </location>
</feature>
<dbReference type="SMART" id="SM00112">
    <property type="entry name" value="CA"/>
    <property type="match status" value="4"/>
</dbReference>
<evidence type="ECO:0000256" key="8">
    <source>
        <dbReference type="ARBA" id="ARBA00023136"/>
    </source>
</evidence>
<dbReference type="Proteomes" id="UP000595437">
    <property type="component" value="Chromosome 14"/>
</dbReference>
<accession>A0A7T8GX12</accession>
<organism evidence="13 14">
    <name type="scientific">Caligus rogercresseyi</name>
    <name type="common">Sea louse</name>
    <dbReference type="NCBI Taxonomy" id="217165"/>
    <lineage>
        <taxon>Eukaryota</taxon>
        <taxon>Metazoa</taxon>
        <taxon>Ecdysozoa</taxon>
        <taxon>Arthropoda</taxon>
        <taxon>Crustacea</taxon>
        <taxon>Multicrustacea</taxon>
        <taxon>Hexanauplia</taxon>
        <taxon>Copepoda</taxon>
        <taxon>Siphonostomatoida</taxon>
        <taxon>Caligidae</taxon>
        <taxon>Caligus</taxon>
    </lineage>
</organism>
<keyword evidence="14" id="KW-1185">Reference proteome</keyword>
<feature type="domain" description="Cadherin" evidence="12">
    <location>
        <begin position="192"/>
        <end position="381"/>
    </location>
</feature>
<evidence type="ECO:0000256" key="10">
    <source>
        <dbReference type="PROSITE-ProRule" id="PRU00043"/>
    </source>
</evidence>
<dbReference type="CDD" id="cd11304">
    <property type="entry name" value="Cadherin_repeat"/>
    <property type="match status" value="4"/>
</dbReference>
<keyword evidence="5" id="KW-0677">Repeat</keyword>
<dbReference type="PRINTS" id="PR00205">
    <property type="entry name" value="CADHERIN"/>
</dbReference>
<keyword evidence="8" id="KW-0472">Membrane</keyword>
<feature type="domain" description="Cadherin" evidence="12">
    <location>
        <begin position="17"/>
        <end position="83"/>
    </location>
</feature>
<evidence type="ECO:0000256" key="11">
    <source>
        <dbReference type="SAM" id="MobiDB-lite"/>
    </source>
</evidence>
<dbReference type="GO" id="GO:0005509">
    <property type="term" value="F:calcium ion binding"/>
    <property type="evidence" value="ECO:0007669"/>
    <property type="project" value="UniProtKB-UniRule"/>
</dbReference>
<evidence type="ECO:0000313" key="14">
    <source>
        <dbReference type="Proteomes" id="UP000595437"/>
    </source>
</evidence>
<sequence length="426" mass="47490">ARVGIVGSGPRLPSPPYLIVPLSGSPSPERDLSINQETGEIVTKVKLDRETTSNYSLSAIPRNGETIRVLIRVLDENDNSPIFPQESMTMDIPENTPLGTRRPLPPALDKDLNLFATRRYEFVSGNERGDFSLESRDPSKLDLLVDGSLDRESVEAYELIIRAFDGGQPPRTGTLTLNVRIQDLNDNPPVFDKQRYFTHVPEDLPLGSSVLRVEARDADNEDNGRIAYSINRRQSDQEGTFAIDENTGLIRLDGGYTLSESETSAFITVRISSGDGPPPASDKNDDEEESSGGHTIRLKTPLLELDLLKFNYELSPPESPFRLLKNGSGVFLANKEALDYEERREYPLRIRARDPLFPGESSIERNFKVLVGDANDHEPVFETQEYYANLEESVEPGSSVLRVKARDGDTGENGRISYFLNYEGKP</sequence>
<dbReference type="OrthoDB" id="6252479at2759"/>
<dbReference type="PANTHER" id="PTHR24028">
    <property type="entry name" value="CADHERIN-87A"/>
    <property type="match status" value="1"/>
</dbReference>
<evidence type="ECO:0000256" key="6">
    <source>
        <dbReference type="ARBA" id="ARBA00022837"/>
    </source>
</evidence>
<proteinExistence type="predicted"/>
<dbReference type="PANTHER" id="PTHR24028:SF328">
    <property type="entry name" value="CADHERIN-3"/>
    <property type="match status" value="1"/>
</dbReference>
<feature type="region of interest" description="Disordered" evidence="11">
    <location>
        <begin position="269"/>
        <end position="295"/>
    </location>
</feature>
<evidence type="ECO:0000256" key="9">
    <source>
        <dbReference type="ARBA" id="ARBA00023180"/>
    </source>
</evidence>
<evidence type="ECO:0000313" key="13">
    <source>
        <dbReference type="EMBL" id="QQP39389.1"/>
    </source>
</evidence>
<evidence type="ECO:0000256" key="2">
    <source>
        <dbReference type="ARBA" id="ARBA00022475"/>
    </source>
</evidence>
<evidence type="ECO:0000256" key="1">
    <source>
        <dbReference type="ARBA" id="ARBA00004251"/>
    </source>
</evidence>
<dbReference type="PROSITE" id="PS50268">
    <property type="entry name" value="CADHERIN_2"/>
    <property type="match status" value="3"/>
</dbReference>
<dbReference type="Gene3D" id="2.60.40.60">
    <property type="entry name" value="Cadherins"/>
    <property type="match status" value="5"/>
</dbReference>
<gene>
    <name evidence="13" type="ORF">FKW44_020260</name>
</gene>
<feature type="non-terminal residue" evidence="13">
    <location>
        <position position="1"/>
    </location>
</feature>
<protein>
    <recommendedName>
        <fullName evidence="12">Cadherin domain-containing protein</fullName>
    </recommendedName>
</protein>
<comment type="subcellular location">
    <subcellularLocation>
        <location evidence="1">Cell membrane</location>
        <topology evidence="1">Single-pass type I membrane protein</topology>
    </subcellularLocation>
</comment>
<dbReference type="GO" id="GO:0005886">
    <property type="term" value="C:plasma membrane"/>
    <property type="evidence" value="ECO:0007669"/>
    <property type="project" value="UniProtKB-SubCell"/>
</dbReference>